<feature type="domain" description="Trimeric autotransporter adhesin YadA-like stalk" evidence="14">
    <location>
        <begin position="3282"/>
        <end position="3319"/>
    </location>
</feature>
<feature type="domain" description="Trimeric autotransporter adhesin YadA-like C-terminal membrane anchor" evidence="12">
    <location>
        <begin position="3986"/>
        <end position="4046"/>
    </location>
</feature>
<dbReference type="GO" id="GO:0009279">
    <property type="term" value="C:cell outer membrane"/>
    <property type="evidence" value="ECO:0007669"/>
    <property type="project" value="UniProtKB-SubCell"/>
</dbReference>
<accession>A0A448GTX1</accession>
<feature type="region of interest" description="Disordered" evidence="11">
    <location>
        <begin position="3539"/>
        <end position="3565"/>
    </location>
</feature>
<keyword evidence="6" id="KW-0812">Transmembrane</keyword>
<dbReference type="Pfam" id="PF05662">
    <property type="entry name" value="YadA_stalk"/>
    <property type="match status" value="9"/>
</dbReference>
<evidence type="ECO:0000256" key="9">
    <source>
        <dbReference type="ARBA" id="ARBA00023136"/>
    </source>
</evidence>
<dbReference type="KEGG" id="mcun:NCTC10297_00188"/>
<dbReference type="Pfam" id="PF13018">
    <property type="entry name" value="ESPR"/>
    <property type="match status" value="1"/>
</dbReference>
<dbReference type="SUPFAM" id="SSF54523">
    <property type="entry name" value="Pili subunits"/>
    <property type="match status" value="1"/>
</dbReference>
<keyword evidence="9" id="KW-0472">Membrane</keyword>
<evidence type="ECO:0000256" key="5">
    <source>
        <dbReference type="ARBA" id="ARBA00022452"/>
    </source>
</evidence>
<feature type="compositionally biased region" description="Polar residues" evidence="11">
    <location>
        <begin position="3545"/>
        <end position="3556"/>
    </location>
</feature>
<comment type="subcellular location">
    <subcellularLocation>
        <location evidence="2">Cell outer membrane</location>
    </subcellularLocation>
    <subcellularLocation>
        <location evidence="1">Cell surface</location>
    </subcellularLocation>
</comment>
<dbReference type="Gene3D" id="6.10.250.2040">
    <property type="match status" value="2"/>
</dbReference>
<feature type="domain" description="Trimeric autotransporter adhesin YadA-like stalk" evidence="14">
    <location>
        <begin position="1339"/>
        <end position="1379"/>
    </location>
</feature>
<feature type="domain" description="ESPR" evidence="15">
    <location>
        <begin position="1"/>
        <end position="41"/>
    </location>
</feature>
<dbReference type="PANTHER" id="PTHR24637">
    <property type="entry name" value="COLLAGEN"/>
    <property type="match status" value="1"/>
</dbReference>
<evidence type="ECO:0000256" key="2">
    <source>
        <dbReference type="ARBA" id="ARBA00004442"/>
    </source>
</evidence>
<evidence type="ECO:0000259" key="14">
    <source>
        <dbReference type="Pfam" id="PF05662"/>
    </source>
</evidence>
<dbReference type="InterPro" id="IPR045584">
    <property type="entry name" value="Pilin-like"/>
</dbReference>
<feature type="region of interest" description="Disordered" evidence="11">
    <location>
        <begin position="2327"/>
        <end position="2346"/>
    </location>
</feature>
<evidence type="ECO:0000259" key="13">
    <source>
        <dbReference type="Pfam" id="PF05658"/>
    </source>
</evidence>
<evidence type="ECO:0000256" key="10">
    <source>
        <dbReference type="ARBA" id="ARBA00023237"/>
    </source>
</evidence>
<feature type="domain" description="Trimeric autotransporter adhesin YadA-like stalk" evidence="14">
    <location>
        <begin position="1020"/>
        <end position="1060"/>
    </location>
</feature>
<evidence type="ECO:0000256" key="3">
    <source>
        <dbReference type="ARBA" id="ARBA00005848"/>
    </source>
</evidence>
<keyword evidence="7" id="KW-0732">Signal</keyword>
<evidence type="ECO:0000259" key="15">
    <source>
        <dbReference type="Pfam" id="PF13018"/>
    </source>
</evidence>
<evidence type="ECO:0000256" key="1">
    <source>
        <dbReference type="ARBA" id="ARBA00004241"/>
    </source>
</evidence>
<keyword evidence="4" id="KW-0813">Transport</keyword>
<dbReference type="PANTHER" id="PTHR24637:SF417">
    <property type="entry name" value="COL_CUTICLE_N DOMAIN-CONTAINING PROTEIN"/>
    <property type="match status" value="1"/>
</dbReference>
<dbReference type="Gene3D" id="3.90.1780.10">
    <property type="entry name" value="Trimeric adhesin"/>
    <property type="match status" value="5"/>
</dbReference>
<feature type="domain" description="Trimeric autotransporter adhesin YadA-like head" evidence="13">
    <location>
        <begin position="782"/>
        <end position="805"/>
    </location>
</feature>
<dbReference type="InterPro" id="IPR037174">
    <property type="entry name" value="Trimeric_adhesin"/>
</dbReference>
<dbReference type="SUPFAM" id="SSF101967">
    <property type="entry name" value="Adhesin YadA, collagen-binding domain"/>
    <property type="match status" value="6"/>
</dbReference>
<evidence type="ECO:0000256" key="7">
    <source>
        <dbReference type="ARBA" id="ARBA00022729"/>
    </source>
</evidence>
<feature type="domain" description="Trimeric autotransporter adhesin YadA-like head" evidence="13">
    <location>
        <begin position="504"/>
        <end position="530"/>
    </location>
</feature>
<dbReference type="Pfam" id="PF05658">
    <property type="entry name" value="YadA_head"/>
    <property type="match status" value="4"/>
</dbReference>
<evidence type="ECO:0000256" key="6">
    <source>
        <dbReference type="ARBA" id="ARBA00022692"/>
    </source>
</evidence>
<dbReference type="Gene3D" id="6.20.50.100">
    <property type="match status" value="5"/>
</dbReference>
<dbReference type="InterPro" id="IPR008640">
    <property type="entry name" value="Adhesin_Head_dom"/>
</dbReference>
<dbReference type="InterPro" id="IPR011049">
    <property type="entry name" value="Serralysin-like_metalloprot_C"/>
</dbReference>
<dbReference type="Pfam" id="PF03895">
    <property type="entry name" value="YadA_anchor"/>
    <property type="match status" value="1"/>
</dbReference>
<reference evidence="16 17" key="1">
    <citation type="submission" date="2018-12" db="EMBL/GenBank/DDBJ databases">
        <authorList>
            <consortium name="Pathogen Informatics"/>
        </authorList>
    </citation>
    <scope>NUCLEOTIDE SEQUENCE [LARGE SCALE GENOMIC DNA]</scope>
    <source>
        <strain evidence="16 17">NCTC10297</strain>
    </source>
</reference>
<dbReference type="RefSeq" id="WP_126329442.1">
    <property type="nucleotide sequence ID" value="NZ_LR134343.1"/>
</dbReference>
<gene>
    <name evidence="16" type="ORF">NCTC10297_00188</name>
</gene>
<keyword evidence="10" id="KW-0998">Cell outer membrane</keyword>
<organism evidence="16 17">
    <name type="scientific">Moraxella cuniculi</name>
    <dbReference type="NCBI Taxonomy" id="34061"/>
    <lineage>
        <taxon>Bacteria</taxon>
        <taxon>Pseudomonadati</taxon>
        <taxon>Pseudomonadota</taxon>
        <taxon>Gammaproteobacteria</taxon>
        <taxon>Moraxellales</taxon>
        <taxon>Moraxellaceae</taxon>
        <taxon>Moraxella</taxon>
    </lineage>
</organism>
<feature type="domain" description="Trimeric autotransporter adhesin YadA-like stalk" evidence="14">
    <location>
        <begin position="3935"/>
        <end position="3974"/>
    </location>
</feature>
<sequence>MNHIYKVVFNKATGAFTAVAEFARSQGKNSTVNNSSADTSVSAGVVKFGKITPLAAAVLAALGFGFASNAHAAGLVGSQYDKGSYSTVVIGGQADANAPAYAYDDTVSEGNKQFTTSSHNSLAIGGNSDASNTWYGSALGYGATVASSKSTQTTITQTWGTVTNPPSYTVANSSGSNRGNVALGAFSAAGDTNTGAETKSIKIGDKTYNYAGQPTDKTSVLAIGSGKEVQAVPDGTDGIRVATNNGMFNDKTASTDEFKYRQIQYVAAGRVAEDSTDGVNGSQLYQAFKAIEDVANNAGGAAKQNYFHVNATNQDKSSDPTANATNLAAVDGIGGAKAAYSLAAGVNAQALSNNTIAIGKDAGVGFVDPQGTRQHIVNGQIQAASSTIATNTNVVIGDNAGTNATGRNQVIIGNNAGDQYFGDDSVSIGTNANNYSNQTAADGTVIGTDKLVRGRYAVAVGRDARTWADHSIAIGDGATVSSLKVGSQYTNADRAMAVGAAAKAQGQEAIAVGNEATASRLQSVAIGKGAKVEASSVADQANGLGGNIAMGTNALIANTARENNMAIGEQAKVLGGGSRSMAVGSQAVVTGGNRNSAVGGGAKTHGDTTSAYGSATQVRGGYDAMAFGSRSATNGDGTNYSNQVAVGSGAITGAKSATAVGSGVMSFGKNSTAIGATGGGSENRMEDALKDGKMTDTTFSIIGGTNNTAIGNANLVGSSSKNNFVFGNNIKVGATSATVKVEQENVTAPNGTVVQYDKYTPTFNGEKAVEQAIAIGQAAAVSANNTIAIGSGATASETEAVAIGSANQSTAKRANTVGANNLVAGANASAYGNNNFINSTSASSAIIGNHNQLGGQKSYNASTNDMRLSSATSQPDDSTVGSFVIGNNNRVTSENTFILGSGINTMGDINGRPTSYQNGTIANSVYLGAESYGVFSKEGKGQAAPLLNADGSGTEFQIVPNSFDTGETTTAGSYDYKNATVDYYNAAGNKVGTLTYGGEGFAGSAPVGIVTIGASGYERRLQNVAAGEISRTSTDAINGSQLFAVAEKVSAGWGLQQDGEHKDQVVPADIVNFTKGNGTTVEITTDGTTSKVKFDVAVDGTTVQIKDGKLTATSKDTSASVTAGSTAVTVEKGTASTVNGVEVTDYKVDLSQGSKESLAKADTALQSFTTSVNGTQVETIDQANNDVNFVNGNATTARADGQNITFDVKTDGTTIKVEGNKIVANTTPVTVRADGKVNTPANTNALVTAGDVANAINNSGWNLAATGTQGTELINPSDTVTFSAGNNLEVERSGSTILYKLSDDINVNSVQLGDAKTGPVLSNDGDNIKVGSPDGSPVKITNLAEGTDDKDAVNVSQLNKAAAAARTKVEAGKNTTVDKTTGANQEDVYTVNAWDTKATAGSTALTVTSTADASNDTNKTRDYVIDLSQATKDQLAKEESVIGEGNITVAENGTNSTGGKEYKVTLNKDVNLGNDGSLTIGDTKLDGNNLTVGGNNPVTIDGNKGTVGGLTNTSWDPANITTGQAATEDQLKTAAAAAKTEVKAGENVTVTSVEGDDKQTIYTVNAKDTSAKVTGSDKVVVTKGATAKEGTVEVTDYQVDLSQGAKDSLAKADTALQSFTTSVNGSQVETINQTNNDVNFVNGNATSARASGSDITFDINTDGTTIKVDGNKIAANTTPVTVGTDGKVTTPANTNALVTAGDVAKAINNSGFTLKSSANGGEKVSGDDEVINPGDVVDMAAGKNLTVEQAASGKITYSLAKDVDLGDDGSLSIGNSELTTDGLTTPKVNFGPVGDKNAPSISSNDAGDLVVGKPDGSPVKITNLKAGTADTDAVNVSQLNKAAAAAKTEVKDGKNTTVRSTTGDKDQTIYQVDAWDTKVAAGSALSVTPNDNEDAKTREYTIDLSDETKAQLAKEESVDGDSNITVTQDKLNSTKGKNFNVSLNKDINLTDTGSLTIGDTVVNTNGISTGNTAMTPDGIVINGGPAITHDNQGNFKLGDINSGEPVKITNLKAGEADNDAVNVSQLKAAQAAATTKVVGDKGVTVTPETNKDGSTTYTVAAKTDGTTVKVDDKGNIAAVTSDITTSEEGSSTATTPSSLVTAGDVAKAINNSGWKLAADGTAGTELINPADTVTFKAKDNLNVSRDGANITYGLNKDVDLTKDGSLTIGETALTKDGLIINNGPMLVSNGNNLKVGSVDGNTAAPIQIQNVDSGLKDDKGNVVTLADATGDVLNNVVNVGDLKSASDNLNKDLTEKGFNITADNSALDNNATTDNVNLGQTVKFTDPDKNIVTTVADNEIRFGLSDQISVGGKDGKDGKDGQVSLTVEKASPALDGKDGQDGEDGQTRIVYEKPNGEKEEVATLNDGLNFVGDDGQVIKKKLNEQLDIIGGADKASLTDNNIGVNYDNGKLKVQLTKDINLTDTGSLTIGDTVVNTNGISTGNTAMTPDGIVINGGPAITHDNQGNFKLGDINTGEPVKITNLKAGEADNDAVNVSQLKAAQAAATTKVEGDKGVTVTPETNKDGSTTYTVAAKTDGTTVKVDDKGNIAAVTSDITTNTDGSSTATTPSSLVTAGDVAKAINNSGWNLAAEGTDGKELINPADTVTFKAKDNLNVSRDGANITYGLNKDVDLTKDGSLRIGDTALTKDGLIINNGPMLVSNGNNLKVGSVDGDTVSPIQIQNVDSGLKDPVTGDKVELAKATGDVLNNVVNVGDLKSASDNLNKDLTEKGFNITADNSALDNNATTDNVNLGQTVKFTDPDKNIVTTVADNEIRFGLSDQISVGGKDGKDGQIGVKGKDGKDGLTLTPDAIVFNGVDGKDGKDGQVSLTVEKASPALDGKDGQDGEDGQTRIVYEKPNGEKEEVATLNDGLIFTGNNSDTLNRHKLNSLVTIEGEGVDKEAAKTFKSAAGNINVEANGTDKLTVKLNKDIDLTKDGSLRIGDTALTKDGLIINNGPMLVSNGNNLKVGSVDGDTVSPIQIQNVDSGLKDPVTGDKVELAKATGDVLNNVVNVGDLKSASDNLNKDLTEKGFNITADNSALDNNATTDNVNLGQTVKFTDPDKNIVTTVADNEIRFGLSDQISVGGKDGKDGQIGVKGKDGKDGLTLTPDAIVFNGVDGKDGKDGQVSLTVEKASPALDGKDGQDGEDGQTRIVYEKPNGEKEEVATLNDGLNFVGDDGQVIKKKLNEQLDIIGGADKASLTDNNIGVNYDNGKLKVQLTKDINLTDTGSLTIGDTVVNTNGISTGNTAMTPDGIVINGGPAITHDNQGNFKLGDINTGEPVKITNLKAGEADNDAVNVSQLKAAQAAATTKVEGDKGVTVTPETNKDGSTTYTVAAKTDGTTVKVDDKGNIAAVTSDITTNTDGSSTATTPSSLVTAGDVAKAINNSGWKLAADGTAGTELINPSDTVTFKAVDNLNVSRDGANITYGLNKDVDLTKEGSLTIGDTKLDGNSLKVGGNNPVTIDGNKGTVGGLTNTSWDPANITTGQAATEDQLKQAAAAATTKVVEGDNITVTPTNNADGSTTYKVETKRDVNFDTVSFGPKDATNNPTISNDGNGNIKVGSPTGEPVKITNLKAGEADNDAVNVSQLKAAQAAATTKVEGDKGVTVTPETNKDGSTTYTVAAKTDGTTVKVDGNGNIAAVTAPISTEGNKAKTNGADNLATAGDVVNAINNSGFTLKSSVNGGTKVSGDDEVINPGDTVEMIAGKNLTVTQEANGKITFATKDELTADNIQVGEKGEPGKDGKDGTIGVNGKDGSAVVINGKDGSIGLNGKDGENGLTLKGADGAQGVDGTNGANGLPGKDGTTRLVYETKDPQDPTKTVTQEVANLNDGLIFTGNNSDTLNRHKLNSLVTIEGEGVDKEAAKTFESAAGNINVVADGSNKLTVQLNKDVKVDSVTANTVNVGTGANQVALTSSVAQDGTTELSVGTVQTPTRITNVASGVNATDAVNMSQLQGAAQAINNRIGDVANDANAGVSSAMAMAALPQAYLPGKSMLTGGIASYNGQGAVAVGFSKLSDNGRWVLKVQGSADTQGNAGGAVGAGFHF</sequence>
<feature type="domain" description="Trimeric autotransporter adhesin YadA-like stalk" evidence="14">
    <location>
        <begin position="1820"/>
        <end position="1858"/>
    </location>
</feature>
<proteinExistence type="inferred from homology"/>
<dbReference type="InterPro" id="IPR024973">
    <property type="entry name" value="ESPR"/>
</dbReference>
<dbReference type="Gene3D" id="2.150.10.10">
    <property type="entry name" value="Serralysin-like metalloprotease, C-terminal"/>
    <property type="match status" value="9"/>
</dbReference>
<feature type="domain" description="Trimeric autotransporter adhesin YadA-like head" evidence="13">
    <location>
        <begin position="336"/>
        <end position="362"/>
    </location>
</feature>
<name>A0A448GTX1_9GAMM</name>
<dbReference type="InterPro" id="IPR008635">
    <property type="entry name" value="Coiled_stalk_dom"/>
</dbReference>
<dbReference type="EMBL" id="LR134343">
    <property type="protein sequence ID" value="VEG12271.1"/>
    <property type="molecule type" value="Genomic_DNA"/>
</dbReference>
<dbReference type="GO" id="GO:0015031">
    <property type="term" value="P:protein transport"/>
    <property type="evidence" value="ECO:0007669"/>
    <property type="project" value="UniProtKB-KW"/>
</dbReference>
<feature type="domain" description="Trimeric autotransporter adhesin YadA-like stalk" evidence="14">
    <location>
        <begin position="2007"/>
        <end position="2042"/>
    </location>
</feature>
<dbReference type="OrthoDB" id="5680814at2"/>
<feature type="domain" description="Trimeric autotransporter adhesin YadA-like stalk" evidence="14">
    <location>
        <begin position="2479"/>
        <end position="2516"/>
    </location>
</feature>
<evidence type="ECO:0000256" key="11">
    <source>
        <dbReference type="SAM" id="MobiDB-lite"/>
    </source>
</evidence>
<feature type="domain" description="Trimeric autotransporter adhesin YadA-like head" evidence="13">
    <location>
        <begin position="454"/>
        <end position="478"/>
    </location>
</feature>
<keyword evidence="5" id="KW-1134">Transmembrane beta strand</keyword>
<keyword evidence="8" id="KW-0653">Protein transport</keyword>
<evidence type="ECO:0000313" key="16">
    <source>
        <dbReference type="EMBL" id="VEG12271.1"/>
    </source>
</evidence>
<dbReference type="Proteomes" id="UP000274100">
    <property type="component" value="Chromosome"/>
</dbReference>
<comment type="similarity">
    <text evidence="3">Belongs to the autotransporter-2 (AT-2) (TC 1.B.40) family.</text>
</comment>
<evidence type="ECO:0000256" key="4">
    <source>
        <dbReference type="ARBA" id="ARBA00022448"/>
    </source>
</evidence>
<evidence type="ECO:0000256" key="8">
    <source>
        <dbReference type="ARBA" id="ARBA00022927"/>
    </source>
</evidence>
<feature type="domain" description="Trimeric autotransporter adhesin YadA-like stalk" evidence="14">
    <location>
        <begin position="3570"/>
        <end position="3607"/>
    </location>
</feature>
<dbReference type="Gene3D" id="3.30.1300.30">
    <property type="entry name" value="GSPII I/J protein-like"/>
    <property type="match status" value="1"/>
</dbReference>
<dbReference type="GO" id="GO:0009986">
    <property type="term" value="C:cell surface"/>
    <property type="evidence" value="ECO:0007669"/>
    <property type="project" value="UniProtKB-SubCell"/>
</dbReference>
<dbReference type="InterPro" id="IPR005594">
    <property type="entry name" value="YadA_C"/>
</dbReference>
<evidence type="ECO:0000259" key="12">
    <source>
        <dbReference type="Pfam" id="PF03895"/>
    </source>
</evidence>
<protein>
    <submittedName>
        <fullName evidence="16">Haemagglutinin</fullName>
    </submittedName>
</protein>
<feature type="region of interest" description="Disordered" evidence="11">
    <location>
        <begin position="3783"/>
        <end position="3803"/>
    </location>
</feature>
<feature type="domain" description="Trimeric autotransporter adhesin YadA-like stalk" evidence="14">
    <location>
        <begin position="262"/>
        <end position="303"/>
    </location>
</feature>
<evidence type="ECO:0000313" key="17">
    <source>
        <dbReference type="Proteomes" id="UP000274100"/>
    </source>
</evidence>